<evidence type="ECO:0000256" key="5">
    <source>
        <dbReference type="ARBA" id="ARBA00023204"/>
    </source>
</evidence>
<dbReference type="InterPro" id="IPR001943">
    <property type="entry name" value="UVR_dom"/>
</dbReference>
<dbReference type="Pfam" id="PF02151">
    <property type="entry name" value="UVR"/>
    <property type="match status" value="1"/>
</dbReference>
<keyword evidence="5 6" id="KW-0234">DNA repair</keyword>
<dbReference type="InterPro" id="IPR038476">
    <property type="entry name" value="UvrC_RNase_H_dom_sf"/>
</dbReference>
<keyword evidence="1 6" id="KW-0963">Cytoplasm</keyword>
<evidence type="ECO:0000259" key="8">
    <source>
        <dbReference type="PROSITE" id="PS50165"/>
    </source>
</evidence>
<dbReference type="CDD" id="cd10434">
    <property type="entry name" value="GIY-YIG_UvrC_Cho"/>
    <property type="match status" value="1"/>
</dbReference>
<dbReference type="InterPro" id="IPR000305">
    <property type="entry name" value="GIY-YIG_endonuc"/>
</dbReference>
<comment type="subcellular location">
    <subcellularLocation>
        <location evidence="6">Cytoplasm</location>
    </subcellularLocation>
</comment>
<evidence type="ECO:0000313" key="10">
    <source>
        <dbReference type="Proteomes" id="UP000008907"/>
    </source>
</evidence>
<dbReference type="InterPro" id="IPR047296">
    <property type="entry name" value="GIY-YIG_UvrC_Cho"/>
</dbReference>
<dbReference type="SUPFAM" id="SSF82771">
    <property type="entry name" value="GIY-YIG endonuclease"/>
    <property type="match status" value="1"/>
</dbReference>
<dbReference type="InterPro" id="IPR001162">
    <property type="entry name" value="UvrC_RNase_H_dom"/>
</dbReference>
<dbReference type="InterPro" id="IPR035901">
    <property type="entry name" value="GIY-YIG_endonuc_sf"/>
</dbReference>
<evidence type="ECO:0000256" key="2">
    <source>
        <dbReference type="ARBA" id="ARBA00022763"/>
    </source>
</evidence>
<dbReference type="GO" id="GO:0009380">
    <property type="term" value="C:excinuclease repair complex"/>
    <property type="evidence" value="ECO:0007669"/>
    <property type="project" value="InterPro"/>
</dbReference>
<dbReference type="InterPro" id="IPR036876">
    <property type="entry name" value="UVR_dom_sf"/>
</dbReference>
<organism evidence="9 10">
    <name type="scientific">Mycoplasma putrefaciens (strain ATCC 15718 / NCTC 10155 / C30 KS-1 / KS-1)</name>
    <dbReference type="NCBI Taxonomy" id="743965"/>
    <lineage>
        <taxon>Bacteria</taxon>
        <taxon>Bacillati</taxon>
        <taxon>Mycoplasmatota</taxon>
        <taxon>Mollicutes</taxon>
        <taxon>Mycoplasmataceae</taxon>
        <taxon>Mycoplasma</taxon>
    </lineage>
</organism>
<dbReference type="HAMAP" id="MF_00203">
    <property type="entry name" value="UvrC"/>
    <property type="match status" value="1"/>
</dbReference>
<dbReference type="Gene3D" id="1.10.150.20">
    <property type="entry name" value="5' to 3' exonuclease, C-terminal subdomain"/>
    <property type="match status" value="1"/>
</dbReference>
<feature type="domain" description="GIY-YIG" evidence="7">
    <location>
        <begin position="12"/>
        <end position="89"/>
    </location>
</feature>
<dbReference type="Pfam" id="PF14520">
    <property type="entry name" value="HHH_5"/>
    <property type="match status" value="1"/>
</dbReference>
<dbReference type="Gene3D" id="3.30.420.340">
    <property type="entry name" value="UvrC, RNAse H endonuclease domain"/>
    <property type="match status" value="1"/>
</dbReference>
<comment type="function">
    <text evidence="6">The UvrABC repair system catalyzes the recognition and processing of DNA lesions. UvrC both incises the 5' and 3' sides of the lesion. The N-terminal half is responsible for the 3' incision and the C-terminal half is responsible for the 5' incision.</text>
</comment>
<feature type="domain" description="UvrC family homology region profile" evidence="8">
    <location>
        <begin position="245"/>
        <end position="463"/>
    </location>
</feature>
<evidence type="ECO:0000256" key="6">
    <source>
        <dbReference type="HAMAP-Rule" id="MF_00203"/>
    </source>
</evidence>
<dbReference type="PROSITE" id="PS50164">
    <property type="entry name" value="GIY_YIG"/>
    <property type="match status" value="1"/>
</dbReference>
<accession>A0A7U3ZSU1</accession>
<reference evidence="9 10" key="1">
    <citation type="journal article" date="2011" name="J. Bacteriol.">
        <title>Genome Sequence of Mycoplasma putrefaciens Type Strain KS1.</title>
        <authorList>
            <person name="Calcutt M.J."/>
            <person name="Foecking M.F."/>
        </authorList>
    </citation>
    <scope>NUCLEOTIDE SEQUENCE [LARGE SCALE GENOMIC DNA]</scope>
    <source>
        <strain evidence="10">ATCC 15718 / NCTC 10155 / C30 KS-1 / KS-1</strain>
    </source>
</reference>
<keyword evidence="6" id="KW-0742">SOS response</keyword>
<protein>
    <recommendedName>
        <fullName evidence="6">UvrABC system protein C</fullName>
        <shortName evidence="6">Protein UvrC</shortName>
    </recommendedName>
    <alternativeName>
        <fullName evidence="6">Excinuclease ABC subunit C</fullName>
    </alternativeName>
</protein>
<gene>
    <name evidence="6 9" type="primary">uvrC</name>
    <name evidence="9" type="ordered locus">MPUT_0526</name>
</gene>
<comment type="similarity">
    <text evidence="6">Belongs to the UvrC family.</text>
</comment>
<keyword evidence="2 6" id="KW-0227">DNA damage</keyword>
<dbReference type="PROSITE" id="PS50165">
    <property type="entry name" value="UVRC"/>
    <property type="match status" value="1"/>
</dbReference>
<dbReference type="Pfam" id="PF01541">
    <property type="entry name" value="GIY-YIG"/>
    <property type="match status" value="1"/>
</dbReference>
<name>A0A7U3ZSU1_MYCPK</name>
<dbReference type="AlphaFoldDB" id="A0A7U3ZSU1"/>
<dbReference type="InterPro" id="IPR050066">
    <property type="entry name" value="UvrABC_protein_C"/>
</dbReference>
<dbReference type="GO" id="GO:0009381">
    <property type="term" value="F:excinuclease ABC activity"/>
    <property type="evidence" value="ECO:0007669"/>
    <property type="project" value="UniProtKB-UniRule"/>
</dbReference>
<dbReference type="FunFam" id="3.40.1440.10:FF:000001">
    <property type="entry name" value="UvrABC system protein C"/>
    <property type="match status" value="1"/>
</dbReference>
<sequence length="584" mass="68567">MDLKEKVNLLPNKPGCYLYLNSLNQVIYVGKAKNLKKRVSSYFNRAHNIKTTRLVREISDLNYFVVNNEKESLILEENLIKKYHPKYNILLNDDKAYPYIVITNQKDPSYKYLRKYDKKALRNYGPLPQKSNARAILLTLQRLFPLKRCNNKDHKPCLYYHLNQCSGACFKDVDFSYYEQQIKQIDKFFKGDISQVKTSLINQMNKASEMLQFEQAQRIKEQLQSLEFITTKQNVEFQSDKNIDIINYQISENKIVFVILFYRAGQLTFKDEYAQDYDQQDLVELLNSFLQQIYAKNITPDVLLVPNDIELLELDENILKFSSHALNKQENLLVNLAKNNAKELILKAAISKNVNVGDEQEILNLLHQISNIKRYPGYIEMFDISNIYNQFITGACVVYKNAKPIRNEFRKYNIDASYTSDFDRLKFMINKRFTKKIQADEKLPDLIIVDGAKIQITAAREILSELNLEIDVIGLVKDQHHKTDKLIDVYGQIIEIKQFKKLYNWLSNIQLRVDQYAKSGFRKKYHNQIQDQLLTIKGIGKKTSQELYKHFKTIDNIKNADFDSLNKVIKNKKSANLVYKHFNK</sequence>
<dbReference type="EMBL" id="CP003021">
    <property type="protein sequence ID" value="AEM68882.1"/>
    <property type="molecule type" value="Genomic_DNA"/>
</dbReference>
<evidence type="ECO:0000313" key="9">
    <source>
        <dbReference type="EMBL" id="AEM68882.1"/>
    </source>
</evidence>
<dbReference type="PANTHER" id="PTHR30562:SF1">
    <property type="entry name" value="UVRABC SYSTEM PROTEIN C"/>
    <property type="match status" value="1"/>
</dbReference>
<proteinExistence type="inferred from homology"/>
<dbReference type="GO" id="GO:0005737">
    <property type="term" value="C:cytoplasm"/>
    <property type="evidence" value="ECO:0007669"/>
    <property type="project" value="UniProtKB-SubCell"/>
</dbReference>
<evidence type="ECO:0000256" key="1">
    <source>
        <dbReference type="ARBA" id="ARBA00022490"/>
    </source>
</evidence>
<evidence type="ECO:0000256" key="4">
    <source>
        <dbReference type="ARBA" id="ARBA00022881"/>
    </source>
</evidence>
<dbReference type="SUPFAM" id="SSF47781">
    <property type="entry name" value="RuvA domain 2-like"/>
    <property type="match status" value="1"/>
</dbReference>
<dbReference type="SUPFAM" id="SSF46600">
    <property type="entry name" value="C-terminal UvrC-binding domain of UvrB"/>
    <property type="match status" value="1"/>
</dbReference>
<dbReference type="Proteomes" id="UP000008907">
    <property type="component" value="Chromosome"/>
</dbReference>
<dbReference type="NCBIfam" id="TIGR00194">
    <property type="entry name" value="uvrC"/>
    <property type="match status" value="1"/>
</dbReference>
<dbReference type="RefSeq" id="WP_014035237.1">
    <property type="nucleotide sequence ID" value="NC_015946.1"/>
</dbReference>
<evidence type="ECO:0000259" key="7">
    <source>
        <dbReference type="PROSITE" id="PS50164"/>
    </source>
</evidence>
<dbReference type="InterPro" id="IPR004791">
    <property type="entry name" value="UvrC"/>
</dbReference>
<dbReference type="SMART" id="SM00465">
    <property type="entry name" value="GIYc"/>
    <property type="match status" value="1"/>
</dbReference>
<evidence type="ECO:0000256" key="3">
    <source>
        <dbReference type="ARBA" id="ARBA00022769"/>
    </source>
</evidence>
<dbReference type="GO" id="GO:0003677">
    <property type="term" value="F:DNA binding"/>
    <property type="evidence" value="ECO:0007669"/>
    <property type="project" value="UniProtKB-UniRule"/>
</dbReference>
<dbReference type="PANTHER" id="PTHR30562">
    <property type="entry name" value="UVRC/OXIDOREDUCTASE"/>
    <property type="match status" value="1"/>
</dbReference>
<dbReference type="GO" id="GO:0009432">
    <property type="term" value="P:SOS response"/>
    <property type="evidence" value="ECO:0007669"/>
    <property type="project" value="UniProtKB-UniRule"/>
</dbReference>
<comment type="subunit">
    <text evidence="6">Interacts with UvrB in an incision complex.</text>
</comment>
<dbReference type="GO" id="GO:0006289">
    <property type="term" value="P:nucleotide-excision repair"/>
    <property type="evidence" value="ECO:0007669"/>
    <property type="project" value="UniProtKB-UniRule"/>
</dbReference>
<dbReference type="InterPro" id="IPR010994">
    <property type="entry name" value="RuvA_2-like"/>
</dbReference>
<dbReference type="Pfam" id="PF22920">
    <property type="entry name" value="UvrC_RNaseH"/>
    <property type="match status" value="1"/>
</dbReference>
<dbReference type="Pfam" id="PF08459">
    <property type="entry name" value="UvrC_RNaseH_dom"/>
    <property type="match status" value="1"/>
</dbReference>
<keyword evidence="3 6" id="KW-0228">DNA excision</keyword>
<dbReference type="KEGG" id="mpf:MPUT_0526"/>
<keyword evidence="4 6" id="KW-0267">Excision nuclease</keyword>
<dbReference type="Gene3D" id="3.40.1440.10">
    <property type="entry name" value="GIY-YIG endonuclease"/>
    <property type="match status" value="1"/>
</dbReference>